<dbReference type="InParanoid" id="D8UD85"/>
<evidence type="ECO:0000313" key="3">
    <source>
        <dbReference type="Proteomes" id="UP000001058"/>
    </source>
</evidence>
<dbReference type="OrthoDB" id="551271at2759"/>
<protein>
    <submittedName>
        <fullName evidence="2">Uncharacterized protein</fullName>
    </submittedName>
</protein>
<dbReference type="GeneID" id="9619954"/>
<dbReference type="Proteomes" id="UP000001058">
    <property type="component" value="Unassembled WGS sequence"/>
</dbReference>
<dbReference type="KEGG" id="vcn:VOLCADRAFT_97635"/>
<dbReference type="AlphaFoldDB" id="D8UD85"/>
<accession>D8UD85</accession>
<sequence length="901" mass="89967">MYGNFAAYAAASSGAQAAFGVPSLPQTHQQTQSEPWRIQPTAALAVHIPSAYDTSYPTPYLTALFHASPLRPRADPGAIYSPQHAAFGQLSGVPDGAGYVYQGVYGMTQHPEGGGPEGGSGYGDSDDSPGCGGGGGGTSMLYGRSTSSGSSVKSGYGGGGGGGSAAAAAGTRHRSQAQQPASAATAIAAAPAVAAAAAAAAARSQVGRVKEGALVSHSSVEQLAQSAPLWVVYYNYTVNGPVGHSGILTGDQLMQAYRNRRVHGHTLLVGLAAEARSLLSSSAAAAAVACCGGGGAAPSSSSSSLSSLRSPSPSAPSSGQGGGGGGGPVVPPSFLRPLVFYLALAQAGMPYTPITSDQLMAGLPPLGWCLPAPLLQPKVAADAADAAAAAGCSFGARGPAKQQPLARWAGPTVDTAVRQLLSRAPFWCLLNLYGESGRWNCHQNLTAAQLQERLPAGHSCLHACVLGTTERLPGGVWIPTSLVLPLGALLQAVTADGDGDGAPLQYIPQSAADVRYYIEDAIGAVLGRQEAAARLQAHLTHLAAATATAAVHRPPSSSCTKGLTLPNGQLDPSAAVFVPQCTVAAAGGGGSLPKRMGTAAGAKSECTAAAAAATAAAAAAKAKSGRTLPPDCTGAIPATGTAAEAKAEVEADMVQMPRPAPPTEKALEGDQGQHAFTSLWWYMDPLAPDGGSGGATVAAAGTARTLGPYSCEQMILAYIAQLLPHDALVCGTQSTLAPDSAPPPPPPQPSAFQPLDHLLVAAEEGHSYALLPAVAVTAAPERLTVLTQQQQHGPGICACCRPAMGSEPVVQYVTYVEGVVLEVEMADGDVVYFNQDAGDDENGGSSGDSLSGVAAATVVGSADSGGSGGGGSGGPLVFVPDLVIPPLPSLDSDFNSVSSAL</sequence>
<feature type="compositionally biased region" description="Gly residues" evidence="1">
    <location>
        <begin position="155"/>
        <end position="164"/>
    </location>
</feature>
<feature type="compositionally biased region" description="Low complexity" evidence="1">
    <location>
        <begin position="301"/>
        <end position="318"/>
    </location>
</feature>
<dbReference type="RefSeq" id="XP_002956582.1">
    <property type="nucleotide sequence ID" value="XM_002956536.1"/>
</dbReference>
<proteinExistence type="predicted"/>
<name>D8UD85_VOLCA</name>
<reference evidence="2 3" key="1">
    <citation type="journal article" date="2010" name="Science">
        <title>Genomic analysis of organismal complexity in the multicellular green alga Volvox carteri.</title>
        <authorList>
            <person name="Prochnik S.E."/>
            <person name="Umen J."/>
            <person name="Nedelcu A.M."/>
            <person name="Hallmann A."/>
            <person name="Miller S.M."/>
            <person name="Nishii I."/>
            <person name="Ferris P."/>
            <person name="Kuo A."/>
            <person name="Mitros T."/>
            <person name="Fritz-Laylin L.K."/>
            <person name="Hellsten U."/>
            <person name="Chapman J."/>
            <person name="Simakov O."/>
            <person name="Rensing S.A."/>
            <person name="Terry A."/>
            <person name="Pangilinan J."/>
            <person name="Kapitonov V."/>
            <person name="Jurka J."/>
            <person name="Salamov A."/>
            <person name="Shapiro H."/>
            <person name="Schmutz J."/>
            <person name="Grimwood J."/>
            <person name="Lindquist E."/>
            <person name="Lucas S."/>
            <person name="Grigoriev I.V."/>
            <person name="Schmitt R."/>
            <person name="Kirk D."/>
            <person name="Rokhsar D.S."/>
        </authorList>
    </citation>
    <scope>NUCLEOTIDE SEQUENCE [LARGE SCALE GENOMIC DNA]</scope>
    <source>
        <strain evidence="3">f. Nagariensis / Eve</strain>
    </source>
</reference>
<dbReference type="STRING" id="3068.D8UD85"/>
<dbReference type="EMBL" id="GL378383">
    <property type="protein sequence ID" value="EFJ42349.1"/>
    <property type="molecule type" value="Genomic_DNA"/>
</dbReference>
<organism evidence="3">
    <name type="scientific">Volvox carteri f. nagariensis</name>
    <dbReference type="NCBI Taxonomy" id="3068"/>
    <lineage>
        <taxon>Eukaryota</taxon>
        <taxon>Viridiplantae</taxon>
        <taxon>Chlorophyta</taxon>
        <taxon>core chlorophytes</taxon>
        <taxon>Chlorophyceae</taxon>
        <taxon>CS clade</taxon>
        <taxon>Chlamydomonadales</taxon>
        <taxon>Volvocaceae</taxon>
        <taxon>Volvox</taxon>
    </lineage>
</organism>
<feature type="compositionally biased region" description="Low complexity" evidence="1">
    <location>
        <begin position="143"/>
        <end position="154"/>
    </location>
</feature>
<feature type="region of interest" description="Disordered" evidence="1">
    <location>
        <begin position="301"/>
        <end position="327"/>
    </location>
</feature>
<keyword evidence="3" id="KW-1185">Reference proteome</keyword>
<evidence type="ECO:0000313" key="2">
    <source>
        <dbReference type="EMBL" id="EFJ42349.1"/>
    </source>
</evidence>
<evidence type="ECO:0000256" key="1">
    <source>
        <dbReference type="SAM" id="MobiDB-lite"/>
    </source>
</evidence>
<gene>
    <name evidence="2" type="ORF">VOLCADRAFT_97635</name>
</gene>
<feature type="compositionally biased region" description="Low complexity" evidence="1">
    <location>
        <begin position="165"/>
        <end position="182"/>
    </location>
</feature>
<feature type="region of interest" description="Disordered" evidence="1">
    <location>
        <begin position="110"/>
        <end position="182"/>
    </location>
</feature>
<feature type="compositionally biased region" description="Gly residues" evidence="1">
    <location>
        <begin position="112"/>
        <end position="122"/>
    </location>
</feature>